<protein>
    <submittedName>
        <fullName evidence="3">DUF2945 domain-containing protein</fullName>
    </submittedName>
</protein>
<reference evidence="3 4" key="1">
    <citation type="submission" date="2024-10" db="EMBL/GenBank/DDBJ databases">
        <title>The Natural Products Discovery Center: Release of the First 8490 Sequenced Strains for Exploring Actinobacteria Biosynthetic Diversity.</title>
        <authorList>
            <person name="Kalkreuter E."/>
            <person name="Kautsar S.A."/>
            <person name="Yang D."/>
            <person name="Bader C.D."/>
            <person name="Teijaro C.N."/>
            <person name="Fluegel L."/>
            <person name="Davis C.M."/>
            <person name="Simpson J.R."/>
            <person name="Lauterbach L."/>
            <person name="Steele A.D."/>
            <person name="Gui C."/>
            <person name="Meng S."/>
            <person name="Li G."/>
            <person name="Viehrig K."/>
            <person name="Ye F."/>
            <person name="Su P."/>
            <person name="Kiefer A.F."/>
            <person name="Nichols A."/>
            <person name="Cepeda A.J."/>
            <person name="Yan W."/>
            <person name="Fan B."/>
            <person name="Jiang Y."/>
            <person name="Adhikari A."/>
            <person name="Zheng C.-J."/>
            <person name="Schuster L."/>
            <person name="Cowan T.M."/>
            <person name="Smanski M.J."/>
            <person name="Chevrette M.G."/>
            <person name="De Carvalho L.P.S."/>
            <person name="Shen B."/>
        </authorList>
    </citation>
    <scope>NUCLEOTIDE SEQUENCE [LARGE SCALE GENOMIC DNA]</scope>
    <source>
        <strain evidence="3 4">NPDC012540</strain>
    </source>
</reference>
<dbReference type="Gene3D" id="2.30.30.1060">
    <property type="match status" value="1"/>
</dbReference>
<name>A0ABW6X4V5_9ACTN</name>
<evidence type="ECO:0000313" key="4">
    <source>
        <dbReference type="Proteomes" id="UP001602322"/>
    </source>
</evidence>
<evidence type="ECO:0000259" key="2">
    <source>
        <dbReference type="Pfam" id="PF11160"/>
    </source>
</evidence>
<dbReference type="Pfam" id="PF11160">
    <property type="entry name" value="Hva1_TUDOR"/>
    <property type="match status" value="1"/>
</dbReference>
<gene>
    <name evidence="3" type="ORF">ACFY8O_13250</name>
</gene>
<sequence>MAGKGKGKKLSRGDDVTWKSHGQDVEGTVTRKVDKRTEAAGRTVDASKDEPQYEVESDKTGRTAVHKPESLRKKAGGS</sequence>
<feature type="compositionally biased region" description="Basic and acidic residues" evidence="1">
    <location>
        <begin position="11"/>
        <end position="72"/>
    </location>
</feature>
<proteinExistence type="predicted"/>
<organism evidence="3 4">
    <name type="scientific">Streptomyces argenteolus</name>
    <dbReference type="NCBI Taxonomy" id="67274"/>
    <lineage>
        <taxon>Bacteria</taxon>
        <taxon>Bacillati</taxon>
        <taxon>Actinomycetota</taxon>
        <taxon>Actinomycetes</taxon>
        <taxon>Kitasatosporales</taxon>
        <taxon>Streptomycetaceae</taxon>
        <taxon>Streptomyces</taxon>
    </lineage>
</organism>
<evidence type="ECO:0000313" key="3">
    <source>
        <dbReference type="EMBL" id="MFF5896884.1"/>
    </source>
</evidence>
<dbReference type="InterPro" id="IPR021331">
    <property type="entry name" value="Hva1_TUDOR"/>
</dbReference>
<feature type="region of interest" description="Disordered" evidence="1">
    <location>
        <begin position="1"/>
        <end position="78"/>
    </location>
</feature>
<comment type="caution">
    <text evidence="3">The sequence shown here is derived from an EMBL/GenBank/DDBJ whole genome shotgun (WGS) entry which is preliminary data.</text>
</comment>
<feature type="domain" description="Hypervirulence associated protein TUDOR" evidence="2">
    <location>
        <begin position="13"/>
        <end position="71"/>
    </location>
</feature>
<dbReference type="Proteomes" id="UP001602322">
    <property type="component" value="Unassembled WGS sequence"/>
</dbReference>
<evidence type="ECO:0000256" key="1">
    <source>
        <dbReference type="SAM" id="MobiDB-lite"/>
    </source>
</evidence>
<accession>A0ABW6X4V5</accession>
<keyword evidence="4" id="KW-1185">Reference proteome</keyword>
<feature type="compositionally biased region" description="Basic residues" evidence="1">
    <location>
        <begin position="1"/>
        <end position="10"/>
    </location>
</feature>
<dbReference type="RefSeq" id="WP_387901424.1">
    <property type="nucleotide sequence ID" value="NZ_JBIBEG010000003.1"/>
</dbReference>
<dbReference type="EMBL" id="JBIBEG010000003">
    <property type="protein sequence ID" value="MFF5896884.1"/>
    <property type="molecule type" value="Genomic_DNA"/>
</dbReference>